<organism evidence="3">
    <name type="scientific">Nippostrongylus brasiliensis</name>
    <name type="common">Rat hookworm</name>
    <dbReference type="NCBI Taxonomy" id="27835"/>
    <lineage>
        <taxon>Eukaryota</taxon>
        <taxon>Metazoa</taxon>
        <taxon>Ecdysozoa</taxon>
        <taxon>Nematoda</taxon>
        <taxon>Chromadorea</taxon>
        <taxon>Rhabditida</taxon>
        <taxon>Rhabditina</taxon>
        <taxon>Rhabditomorpha</taxon>
        <taxon>Strongyloidea</taxon>
        <taxon>Heligmosomidae</taxon>
        <taxon>Nippostrongylus</taxon>
    </lineage>
</organism>
<dbReference type="EMBL" id="UYSL01008060">
    <property type="protein sequence ID" value="VDL67969.1"/>
    <property type="molecule type" value="Genomic_DNA"/>
</dbReference>
<keyword evidence="2" id="KW-1185">Reference proteome</keyword>
<evidence type="ECO:0000313" key="2">
    <source>
        <dbReference type="Proteomes" id="UP000271162"/>
    </source>
</evidence>
<gene>
    <name evidence="1" type="ORF">NBR_LOCUS4380</name>
</gene>
<dbReference type="AlphaFoldDB" id="A0A0N4XPC7"/>
<evidence type="ECO:0000313" key="1">
    <source>
        <dbReference type="EMBL" id="VDL67969.1"/>
    </source>
</evidence>
<accession>A0A0N4XPC7</accession>
<evidence type="ECO:0000313" key="3">
    <source>
        <dbReference type="WBParaSite" id="NBR_0000437901-mRNA-1"/>
    </source>
</evidence>
<proteinExistence type="predicted"/>
<sequence>MRWSAETPPIPARQWRCVQPPTAKSAAEMKFIALSFCVPDCPLPSNKDHYDTIRENEKDVAGRHDKQRNFLTFAEARSGDLSLNGNLKETALFRMYQKKFVDKCLEGTTSSANYKAENFL</sequence>
<dbReference type="Proteomes" id="UP000271162">
    <property type="component" value="Unassembled WGS sequence"/>
</dbReference>
<dbReference type="WBParaSite" id="NBR_0000437901-mRNA-1">
    <property type="protein sequence ID" value="NBR_0000437901-mRNA-1"/>
    <property type="gene ID" value="NBR_0000437901"/>
</dbReference>
<reference evidence="3" key="1">
    <citation type="submission" date="2017-02" db="UniProtKB">
        <authorList>
            <consortium name="WormBaseParasite"/>
        </authorList>
    </citation>
    <scope>IDENTIFICATION</scope>
</reference>
<name>A0A0N4XPC7_NIPBR</name>
<reference evidence="1 2" key="2">
    <citation type="submission" date="2018-11" db="EMBL/GenBank/DDBJ databases">
        <authorList>
            <consortium name="Pathogen Informatics"/>
        </authorList>
    </citation>
    <scope>NUCLEOTIDE SEQUENCE [LARGE SCALE GENOMIC DNA]</scope>
</reference>
<protein>
    <submittedName>
        <fullName evidence="1 3">Uncharacterized protein</fullName>
    </submittedName>
</protein>